<accession>A0ABN7W9N1</accession>
<name>A0ABN7W9N1_GIGMA</name>
<sequence>ELDYLNKTDYKYNTSWHCKNSTDLEYEDPKAPEQEEKAELFNICNNLSQKVNQVKEETVKKKAKTDGINNIKKKEIVYFKELKDLNMIMKIEKLKRMNKTNFSSSESPEYDDKQTWESRLKKTEKDEQKKVSTNYQISDETIFVSKIELGIFDLKKEEKVENLYMEPEKIIDSKAIESASLDIALLEHTITKVLDTYYSPDEPIGEPLDNIMFIKMNHTDNIIDQQDYQTGIGTEKDTEIKNNHLIIFLKLAKTGCSDQSESQGYWYQTDSRNKRGNRKDESKALAYEQELATIEKMLDIKPYENIGGVLK</sequence>
<evidence type="ECO:0000313" key="1">
    <source>
        <dbReference type="EMBL" id="CAG8822281.1"/>
    </source>
</evidence>
<reference evidence="1 2" key="1">
    <citation type="submission" date="2021-06" db="EMBL/GenBank/DDBJ databases">
        <authorList>
            <person name="Kallberg Y."/>
            <person name="Tangrot J."/>
            <person name="Rosling A."/>
        </authorList>
    </citation>
    <scope>NUCLEOTIDE SEQUENCE [LARGE SCALE GENOMIC DNA]</scope>
    <source>
        <strain evidence="1 2">120-4 pot B 10/14</strain>
    </source>
</reference>
<organism evidence="1 2">
    <name type="scientific">Gigaspora margarita</name>
    <dbReference type="NCBI Taxonomy" id="4874"/>
    <lineage>
        <taxon>Eukaryota</taxon>
        <taxon>Fungi</taxon>
        <taxon>Fungi incertae sedis</taxon>
        <taxon>Mucoromycota</taxon>
        <taxon>Glomeromycotina</taxon>
        <taxon>Glomeromycetes</taxon>
        <taxon>Diversisporales</taxon>
        <taxon>Gigasporaceae</taxon>
        <taxon>Gigaspora</taxon>
    </lineage>
</organism>
<evidence type="ECO:0000313" key="2">
    <source>
        <dbReference type="Proteomes" id="UP000789901"/>
    </source>
</evidence>
<comment type="caution">
    <text evidence="1">The sequence shown here is derived from an EMBL/GenBank/DDBJ whole genome shotgun (WGS) entry which is preliminary data.</text>
</comment>
<dbReference type="Proteomes" id="UP000789901">
    <property type="component" value="Unassembled WGS sequence"/>
</dbReference>
<protein>
    <submittedName>
        <fullName evidence="1">44514_t:CDS:1</fullName>
    </submittedName>
</protein>
<proteinExistence type="predicted"/>
<keyword evidence="2" id="KW-1185">Reference proteome</keyword>
<gene>
    <name evidence="1" type="ORF">GMARGA_LOCUS28052</name>
</gene>
<dbReference type="EMBL" id="CAJVQB010035244">
    <property type="protein sequence ID" value="CAG8822281.1"/>
    <property type="molecule type" value="Genomic_DNA"/>
</dbReference>
<feature type="non-terminal residue" evidence="1">
    <location>
        <position position="1"/>
    </location>
</feature>